<name>A0A072UFJ0_MEDTR</name>
<dbReference type="Proteomes" id="UP000002051">
    <property type="component" value="Chromosome 5"/>
</dbReference>
<evidence type="ECO:0000256" key="1">
    <source>
        <dbReference type="SAM" id="Phobius"/>
    </source>
</evidence>
<reference evidence="2 4" key="2">
    <citation type="journal article" date="2014" name="BMC Genomics">
        <title>An improved genome release (version Mt4.0) for the model legume Medicago truncatula.</title>
        <authorList>
            <person name="Tang H."/>
            <person name="Krishnakumar V."/>
            <person name="Bidwell S."/>
            <person name="Rosen B."/>
            <person name="Chan A."/>
            <person name="Zhou S."/>
            <person name="Gentzbittel L."/>
            <person name="Childs K.L."/>
            <person name="Yandell M."/>
            <person name="Gundlach H."/>
            <person name="Mayer K.F."/>
            <person name="Schwartz D.C."/>
            <person name="Town C.D."/>
        </authorList>
    </citation>
    <scope>GENOME REANNOTATION</scope>
    <source>
        <strain evidence="2">A17</strain>
        <strain evidence="3 4">cv. Jemalong A17</strain>
    </source>
</reference>
<feature type="transmembrane region" description="Helical" evidence="1">
    <location>
        <begin position="207"/>
        <end position="230"/>
    </location>
</feature>
<evidence type="ECO:0000313" key="2">
    <source>
        <dbReference type="EMBL" id="KEH28452.1"/>
    </source>
</evidence>
<keyword evidence="1" id="KW-1133">Transmembrane helix</keyword>
<dbReference type="EnsemblPlants" id="KEH28452">
    <property type="protein sequence ID" value="KEH28452"/>
    <property type="gene ID" value="MTR_5g094775"/>
</dbReference>
<dbReference type="HOGENOM" id="CLU_1028060_0_0_1"/>
<evidence type="ECO:0000313" key="3">
    <source>
        <dbReference type="EnsemblPlants" id="KEH28452"/>
    </source>
</evidence>
<proteinExistence type="predicted"/>
<dbReference type="AlphaFoldDB" id="A0A072UFJ0"/>
<protein>
    <submittedName>
        <fullName evidence="2">Transmembrane protein, putative</fullName>
    </submittedName>
</protein>
<gene>
    <name evidence="2" type="ordered locus">MTR_5g094775</name>
</gene>
<reference evidence="3" key="3">
    <citation type="submission" date="2015-04" db="UniProtKB">
        <authorList>
            <consortium name="EnsemblPlants"/>
        </authorList>
    </citation>
    <scope>IDENTIFICATION</scope>
    <source>
        <strain evidence="3">cv. Jemalong A17</strain>
    </source>
</reference>
<reference evidence="2 4" key="1">
    <citation type="journal article" date="2011" name="Nature">
        <title>The Medicago genome provides insight into the evolution of rhizobial symbioses.</title>
        <authorList>
            <person name="Young N.D."/>
            <person name="Debelle F."/>
            <person name="Oldroyd G.E."/>
            <person name="Geurts R."/>
            <person name="Cannon S.B."/>
            <person name="Udvardi M.K."/>
            <person name="Benedito V.A."/>
            <person name="Mayer K.F."/>
            <person name="Gouzy J."/>
            <person name="Schoof H."/>
            <person name="Van de Peer Y."/>
            <person name="Proost S."/>
            <person name="Cook D.R."/>
            <person name="Meyers B.C."/>
            <person name="Spannagl M."/>
            <person name="Cheung F."/>
            <person name="De Mita S."/>
            <person name="Krishnakumar V."/>
            <person name="Gundlach H."/>
            <person name="Zhou S."/>
            <person name="Mudge J."/>
            <person name="Bharti A.K."/>
            <person name="Murray J.D."/>
            <person name="Naoumkina M.A."/>
            <person name="Rosen B."/>
            <person name="Silverstein K.A."/>
            <person name="Tang H."/>
            <person name="Rombauts S."/>
            <person name="Zhao P.X."/>
            <person name="Zhou P."/>
            <person name="Barbe V."/>
            <person name="Bardou P."/>
            <person name="Bechner M."/>
            <person name="Bellec A."/>
            <person name="Berger A."/>
            <person name="Berges H."/>
            <person name="Bidwell S."/>
            <person name="Bisseling T."/>
            <person name="Choisne N."/>
            <person name="Couloux A."/>
            <person name="Denny R."/>
            <person name="Deshpande S."/>
            <person name="Dai X."/>
            <person name="Doyle J.J."/>
            <person name="Dudez A.M."/>
            <person name="Farmer A.D."/>
            <person name="Fouteau S."/>
            <person name="Franken C."/>
            <person name="Gibelin C."/>
            <person name="Gish J."/>
            <person name="Goldstein S."/>
            <person name="Gonzalez A.J."/>
            <person name="Green P.J."/>
            <person name="Hallab A."/>
            <person name="Hartog M."/>
            <person name="Hua A."/>
            <person name="Humphray S.J."/>
            <person name="Jeong D.H."/>
            <person name="Jing Y."/>
            <person name="Jocker A."/>
            <person name="Kenton S.M."/>
            <person name="Kim D.J."/>
            <person name="Klee K."/>
            <person name="Lai H."/>
            <person name="Lang C."/>
            <person name="Lin S."/>
            <person name="Macmil S.L."/>
            <person name="Magdelenat G."/>
            <person name="Matthews L."/>
            <person name="McCorrison J."/>
            <person name="Monaghan E.L."/>
            <person name="Mun J.H."/>
            <person name="Najar F.Z."/>
            <person name="Nicholson C."/>
            <person name="Noirot C."/>
            <person name="O'Bleness M."/>
            <person name="Paule C.R."/>
            <person name="Poulain J."/>
            <person name="Prion F."/>
            <person name="Qin B."/>
            <person name="Qu C."/>
            <person name="Retzel E.F."/>
            <person name="Riddle C."/>
            <person name="Sallet E."/>
            <person name="Samain S."/>
            <person name="Samson N."/>
            <person name="Sanders I."/>
            <person name="Saurat O."/>
            <person name="Scarpelli C."/>
            <person name="Schiex T."/>
            <person name="Segurens B."/>
            <person name="Severin A.J."/>
            <person name="Sherrier D.J."/>
            <person name="Shi R."/>
            <person name="Sims S."/>
            <person name="Singer S.R."/>
            <person name="Sinharoy S."/>
            <person name="Sterck L."/>
            <person name="Viollet A."/>
            <person name="Wang B.B."/>
            <person name="Wang K."/>
            <person name="Wang M."/>
            <person name="Wang X."/>
            <person name="Warfsmann J."/>
            <person name="Weissenbach J."/>
            <person name="White D.D."/>
            <person name="White J.D."/>
            <person name="Wiley G.B."/>
            <person name="Wincker P."/>
            <person name="Xing Y."/>
            <person name="Yang L."/>
            <person name="Yao Z."/>
            <person name="Ying F."/>
            <person name="Zhai J."/>
            <person name="Zhou L."/>
            <person name="Zuber A."/>
            <person name="Denarie J."/>
            <person name="Dixon R.A."/>
            <person name="May G.D."/>
            <person name="Schwartz D.C."/>
            <person name="Rogers J."/>
            <person name="Quetier F."/>
            <person name="Town C.D."/>
            <person name="Roe B.A."/>
        </authorList>
    </citation>
    <scope>NUCLEOTIDE SEQUENCE [LARGE SCALE GENOMIC DNA]</scope>
    <source>
        <strain evidence="2">A17</strain>
        <strain evidence="3 4">cv. Jemalong A17</strain>
    </source>
</reference>
<keyword evidence="1 2" id="KW-0812">Transmembrane</keyword>
<keyword evidence="4" id="KW-1185">Reference proteome</keyword>
<sequence>MSMEDEEALLWFYSWCQENPDAGWKSFSMAMIREFGAHMEHPTNKQMVQNHDQESEPKLWKMTEKHDEPVLEKIINDGEGRYVNEISPSSEKVVDAEMENFETKKSRKDNRIGGIQNNSIRNLVGFGQREKCLFIQFTLYRLVNLAKPRSTVAANTPLLTGVSFLGLGLLFSRFKDNNLERESAYLSFVVNEFRFGFMLVLQLMIKFYIWVTGFLFFSCVIAVPVLVSLFHENQVVGSYGRNTIEEGNWSTLNFLGFMKFWKDGFMMIFWI</sequence>
<organism evidence="2 4">
    <name type="scientific">Medicago truncatula</name>
    <name type="common">Barrel medic</name>
    <name type="synonym">Medicago tribuloides</name>
    <dbReference type="NCBI Taxonomy" id="3880"/>
    <lineage>
        <taxon>Eukaryota</taxon>
        <taxon>Viridiplantae</taxon>
        <taxon>Streptophyta</taxon>
        <taxon>Embryophyta</taxon>
        <taxon>Tracheophyta</taxon>
        <taxon>Spermatophyta</taxon>
        <taxon>Magnoliopsida</taxon>
        <taxon>eudicotyledons</taxon>
        <taxon>Gunneridae</taxon>
        <taxon>Pentapetalae</taxon>
        <taxon>rosids</taxon>
        <taxon>fabids</taxon>
        <taxon>Fabales</taxon>
        <taxon>Fabaceae</taxon>
        <taxon>Papilionoideae</taxon>
        <taxon>50 kb inversion clade</taxon>
        <taxon>NPAAA clade</taxon>
        <taxon>Hologalegina</taxon>
        <taxon>IRL clade</taxon>
        <taxon>Trifolieae</taxon>
        <taxon>Medicago</taxon>
    </lineage>
</organism>
<dbReference type="EMBL" id="CM001221">
    <property type="protein sequence ID" value="KEH28452.1"/>
    <property type="molecule type" value="Genomic_DNA"/>
</dbReference>
<evidence type="ECO:0000313" key="4">
    <source>
        <dbReference type="Proteomes" id="UP000002051"/>
    </source>
</evidence>
<accession>A0A072UFJ0</accession>
<keyword evidence="1" id="KW-0472">Membrane</keyword>